<proteinExistence type="predicted"/>
<dbReference type="InParanoid" id="M7Y1E1"/>
<dbReference type="EMBL" id="AMZY02000006">
    <property type="protein sequence ID" value="EMS34552.1"/>
    <property type="molecule type" value="Genomic_DNA"/>
</dbReference>
<dbReference type="STRING" id="1239962.C943_03772"/>
<keyword evidence="2" id="KW-1185">Reference proteome</keyword>
<name>M7Y1E1_9BACT</name>
<organism evidence="1 2">
    <name type="scientific">Mariniradius saccharolyticus AK6</name>
    <dbReference type="NCBI Taxonomy" id="1239962"/>
    <lineage>
        <taxon>Bacteria</taxon>
        <taxon>Pseudomonadati</taxon>
        <taxon>Bacteroidota</taxon>
        <taxon>Cytophagia</taxon>
        <taxon>Cytophagales</taxon>
        <taxon>Cyclobacteriaceae</taxon>
        <taxon>Mariniradius</taxon>
    </lineage>
</organism>
<dbReference type="InterPro" id="IPR045944">
    <property type="entry name" value="DUF6364"/>
</dbReference>
<evidence type="ECO:0000313" key="1">
    <source>
        <dbReference type="EMBL" id="EMS34552.1"/>
    </source>
</evidence>
<accession>M7Y1E1</accession>
<evidence type="ECO:0000313" key="2">
    <source>
        <dbReference type="Proteomes" id="UP000010953"/>
    </source>
</evidence>
<comment type="caution">
    <text evidence="1">The sequence shown here is derived from an EMBL/GenBank/DDBJ whole genome shotgun (WGS) entry which is preliminary data.</text>
</comment>
<gene>
    <name evidence="1" type="ORF">C943_03772</name>
</gene>
<protein>
    <submittedName>
        <fullName evidence="1">Uncharacterized protein</fullName>
    </submittedName>
</protein>
<dbReference type="Pfam" id="PF19891">
    <property type="entry name" value="DUF6364"/>
    <property type="match status" value="1"/>
</dbReference>
<sequence length="100" mass="12024">MFSKYLAHEFTYAYIFHMKKPLNISLDENLISEVKKYAEANEISISSMVEDYFETLLRPKRSLKEKVSLVEFVKKMPENQAEFEKDIDWKRDYYLRKGAK</sequence>
<dbReference type="AlphaFoldDB" id="M7Y1E1"/>
<reference evidence="1" key="1">
    <citation type="submission" date="2013-01" db="EMBL/GenBank/DDBJ databases">
        <title>Genome assembly of Mariniradius saccharolyticus AK6.</title>
        <authorList>
            <person name="Vaidya B."/>
            <person name="Khatri I."/>
            <person name="Tanuku N.R.S."/>
            <person name="Subramanian S."/>
            <person name="Pinnaka A."/>
        </authorList>
    </citation>
    <scope>NUCLEOTIDE SEQUENCE [LARGE SCALE GENOMIC DNA]</scope>
    <source>
        <strain evidence="1">AK6</strain>
    </source>
</reference>
<dbReference type="Proteomes" id="UP000010953">
    <property type="component" value="Unassembled WGS sequence"/>
</dbReference>